<name>A0A1I0TYM4_9BACL</name>
<accession>A0A1I0TYM4</accession>
<dbReference type="STRING" id="186116.SAMN05192569_10687"/>
<dbReference type="RefSeq" id="WP_090952187.1">
    <property type="nucleotide sequence ID" value="NZ_FOJS01000068.1"/>
</dbReference>
<evidence type="ECO:0000313" key="2">
    <source>
        <dbReference type="Proteomes" id="UP000198650"/>
    </source>
</evidence>
<proteinExistence type="predicted"/>
<organism evidence="1 2">
    <name type="scientific">Parageobacillus thermantarcticus</name>
    <dbReference type="NCBI Taxonomy" id="186116"/>
    <lineage>
        <taxon>Bacteria</taxon>
        <taxon>Bacillati</taxon>
        <taxon>Bacillota</taxon>
        <taxon>Bacilli</taxon>
        <taxon>Bacillales</taxon>
        <taxon>Anoxybacillaceae</taxon>
        <taxon>Parageobacillus</taxon>
    </lineage>
</organism>
<dbReference type="EMBL" id="FOJS01000068">
    <property type="protein sequence ID" value="SFA56016.1"/>
    <property type="molecule type" value="Genomic_DNA"/>
</dbReference>
<gene>
    <name evidence="1" type="ORF">SAMN05192569_10687</name>
</gene>
<dbReference type="Proteomes" id="UP000198650">
    <property type="component" value="Unassembled WGS sequence"/>
</dbReference>
<evidence type="ECO:0000313" key="1">
    <source>
        <dbReference type="EMBL" id="SFA56016.1"/>
    </source>
</evidence>
<dbReference type="AlphaFoldDB" id="A0A1I0TYM4"/>
<protein>
    <submittedName>
        <fullName evidence="1">Uncharacterized protein</fullName>
    </submittedName>
</protein>
<sequence>MQIDKLNEQKQTIDALRELIKDMYFSNRRMSVDGASYHPKHIREAIKKLTIVHLEHALEQFKQASRERRIKNPSAYMKRILFNSVKTLEFNTTAEVQFEIFGNGHTNDDEIDFFNVLNTY</sequence>
<reference evidence="2" key="1">
    <citation type="submission" date="2016-10" db="EMBL/GenBank/DDBJ databases">
        <authorList>
            <person name="Varghese N."/>
            <person name="Submissions S."/>
        </authorList>
    </citation>
    <scope>NUCLEOTIDE SEQUENCE [LARGE SCALE GENOMIC DNA]</scope>
    <source>
        <strain evidence="2">M1</strain>
    </source>
</reference>
<keyword evidence="2" id="KW-1185">Reference proteome</keyword>